<comment type="caution">
    <text evidence="3">The sequence shown here is derived from an EMBL/GenBank/DDBJ whole genome shotgun (WGS) entry which is preliminary data.</text>
</comment>
<keyword evidence="3" id="KW-0223">Dioxygenase</keyword>
<accession>A0A7Z7BS52</accession>
<dbReference type="Pfam" id="PF00903">
    <property type="entry name" value="Glyoxalase"/>
    <property type="match status" value="2"/>
</dbReference>
<feature type="domain" description="VOC" evidence="2">
    <location>
        <begin position="10"/>
        <end position="126"/>
    </location>
</feature>
<dbReference type="GO" id="GO:0004462">
    <property type="term" value="F:lactoylglutathione lyase activity"/>
    <property type="evidence" value="ECO:0007669"/>
    <property type="project" value="InterPro"/>
</dbReference>
<dbReference type="Gene3D" id="3.10.180.10">
    <property type="entry name" value="2,3-Dihydroxybiphenyl 1,2-Dioxygenase, domain 1"/>
    <property type="match status" value="2"/>
</dbReference>
<evidence type="ECO:0000313" key="3">
    <source>
        <dbReference type="EMBL" id="SDK32165.1"/>
    </source>
</evidence>
<dbReference type="InterPro" id="IPR018146">
    <property type="entry name" value="Glyoxalase_1_CS"/>
</dbReference>
<feature type="domain" description="VOC" evidence="2">
    <location>
        <begin position="168"/>
        <end position="286"/>
    </location>
</feature>
<protein>
    <submittedName>
        <fullName evidence="3">Catechol 2,3-dioxygenase</fullName>
    </submittedName>
</protein>
<dbReference type="InterPro" id="IPR029068">
    <property type="entry name" value="Glyas_Bleomycin-R_OHBP_Dase"/>
</dbReference>
<keyword evidence="3" id="KW-0560">Oxidoreductase</keyword>
<proteinExistence type="predicted"/>
<dbReference type="SUPFAM" id="SSF54593">
    <property type="entry name" value="Glyoxalase/Bleomycin resistance protein/Dihydroxybiphenyl dioxygenase"/>
    <property type="match status" value="2"/>
</dbReference>
<dbReference type="GO" id="GO:0051213">
    <property type="term" value="F:dioxygenase activity"/>
    <property type="evidence" value="ECO:0007669"/>
    <property type="project" value="UniProtKB-KW"/>
</dbReference>
<name>A0A7Z7BS52_9HYPH</name>
<dbReference type="Proteomes" id="UP000198917">
    <property type="component" value="Unassembled WGS sequence"/>
</dbReference>
<evidence type="ECO:0000256" key="1">
    <source>
        <dbReference type="ARBA" id="ARBA00022723"/>
    </source>
</evidence>
<gene>
    <name evidence="3" type="ORF">SAMN05428983_4566</name>
</gene>
<dbReference type="InterPro" id="IPR004360">
    <property type="entry name" value="Glyas_Fos-R_dOase_dom"/>
</dbReference>
<sequence>MTTIKNPAVGIGKVSLTVQDLDRVSSFYQQAVGLHLLRGDASTVELGVEGNTLLELRRDSSARRRSPREAGLFHTAFLLPTRADLGRWMKHAMETRPPIVGASDHSVSEALYLSDPEGNGVEIYADRPLLSWQWKDGLVHMPSDQLDIDSVLAAAGSGHWTGFPEGSKVGHVHLQVGAIPDAEAFYSEILGFAITSRYPGGTFYGAGGYHHHLATNVWNSRGAVVRNYPSTGLADIEILAGPDFAASISDRSDARNIPANSTPQGLVLRDPWGTEITIVTPTAQTI</sequence>
<dbReference type="InterPro" id="IPR037523">
    <property type="entry name" value="VOC_core"/>
</dbReference>
<organism evidence="3 4">
    <name type="scientific">Agrobacterium fabrum</name>
    <dbReference type="NCBI Taxonomy" id="1176649"/>
    <lineage>
        <taxon>Bacteria</taxon>
        <taxon>Pseudomonadati</taxon>
        <taxon>Pseudomonadota</taxon>
        <taxon>Alphaproteobacteria</taxon>
        <taxon>Hyphomicrobiales</taxon>
        <taxon>Rhizobiaceae</taxon>
        <taxon>Rhizobium/Agrobacterium group</taxon>
        <taxon>Agrobacterium</taxon>
        <taxon>Agrobacterium tumefaciens complex</taxon>
    </lineage>
</organism>
<dbReference type="RefSeq" id="WP_092734448.1">
    <property type="nucleotide sequence ID" value="NZ_FNEW01000007.1"/>
</dbReference>
<evidence type="ECO:0000259" key="2">
    <source>
        <dbReference type="PROSITE" id="PS51819"/>
    </source>
</evidence>
<reference evidence="3 4" key="1">
    <citation type="submission" date="2016-10" db="EMBL/GenBank/DDBJ databases">
        <authorList>
            <person name="Varghese N."/>
            <person name="Submissions S."/>
        </authorList>
    </citation>
    <scope>NUCLEOTIDE SEQUENCE [LARGE SCALE GENOMIC DNA]</scope>
    <source>
        <strain evidence="3 4">PDC82</strain>
    </source>
</reference>
<keyword evidence="1" id="KW-0479">Metal-binding</keyword>
<dbReference type="PANTHER" id="PTHR43279:SF1">
    <property type="entry name" value="CATECHOL-2,3-DIOXYGENASE"/>
    <property type="match status" value="1"/>
</dbReference>
<evidence type="ECO:0000313" key="4">
    <source>
        <dbReference type="Proteomes" id="UP000198917"/>
    </source>
</evidence>
<dbReference type="GO" id="GO:0046872">
    <property type="term" value="F:metal ion binding"/>
    <property type="evidence" value="ECO:0007669"/>
    <property type="project" value="UniProtKB-KW"/>
</dbReference>
<dbReference type="PANTHER" id="PTHR43279">
    <property type="entry name" value="CATECHOL-2,3-DIOXYGENASE"/>
    <property type="match status" value="1"/>
</dbReference>
<dbReference type="PROSITE" id="PS00934">
    <property type="entry name" value="GLYOXALASE_I_1"/>
    <property type="match status" value="1"/>
</dbReference>
<dbReference type="PROSITE" id="PS51819">
    <property type="entry name" value="VOC"/>
    <property type="match status" value="2"/>
</dbReference>
<dbReference type="EMBL" id="FNEW01000007">
    <property type="protein sequence ID" value="SDK32165.1"/>
    <property type="molecule type" value="Genomic_DNA"/>
</dbReference>
<dbReference type="AlphaFoldDB" id="A0A7Z7BS52"/>